<keyword evidence="2" id="KW-1185">Reference proteome</keyword>
<evidence type="ECO:0000313" key="2">
    <source>
        <dbReference type="Proteomes" id="UP001066276"/>
    </source>
</evidence>
<dbReference type="Proteomes" id="UP001066276">
    <property type="component" value="Chromosome 6"/>
</dbReference>
<sequence>MRIGVRTDLVYQVSMSARFTELLKPPLTGGYYRSVIRCSGRVIMEHDPISGNTRPWLSQRLLARKIVGHDGAVEAWPVRKQ</sequence>
<dbReference type="AlphaFoldDB" id="A0AAV7QL86"/>
<organism evidence="1 2">
    <name type="scientific">Pleurodeles waltl</name>
    <name type="common">Iberian ribbed newt</name>
    <dbReference type="NCBI Taxonomy" id="8319"/>
    <lineage>
        <taxon>Eukaryota</taxon>
        <taxon>Metazoa</taxon>
        <taxon>Chordata</taxon>
        <taxon>Craniata</taxon>
        <taxon>Vertebrata</taxon>
        <taxon>Euteleostomi</taxon>
        <taxon>Amphibia</taxon>
        <taxon>Batrachia</taxon>
        <taxon>Caudata</taxon>
        <taxon>Salamandroidea</taxon>
        <taxon>Salamandridae</taxon>
        <taxon>Pleurodelinae</taxon>
        <taxon>Pleurodeles</taxon>
    </lineage>
</organism>
<gene>
    <name evidence="1" type="ORF">NDU88_006477</name>
</gene>
<accession>A0AAV7QL86</accession>
<dbReference type="EMBL" id="JANPWB010000010">
    <property type="protein sequence ID" value="KAJ1140117.1"/>
    <property type="molecule type" value="Genomic_DNA"/>
</dbReference>
<comment type="caution">
    <text evidence="1">The sequence shown here is derived from an EMBL/GenBank/DDBJ whole genome shotgun (WGS) entry which is preliminary data.</text>
</comment>
<evidence type="ECO:0000313" key="1">
    <source>
        <dbReference type="EMBL" id="KAJ1140117.1"/>
    </source>
</evidence>
<protein>
    <submittedName>
        <fullName evidence="1">Uncharacterized protein</fullName>
    </submittedName>
</protein>
<reference evidence="1" key="1">
    <citation type="journal article" date="2022" name="bioRxiv">
        <title>Sequencing and chromosome-scale assembly of the giantPleurodeles waltlgenome.</title>
        <authorList>
            <person name="Brown T."/>
            <person name="Elewa A."/>
            <person name="Iarovenko S."/>
            <person name="Subramanian E."/>
            <person name="Araus A.J."/>
            <person name="Petzold A."/>
            <person name="Susuki M."/>
            <person name="Suzuki K.-i.T."/>
            <person name="Hayashi T."/>
            <person name="Toyoda A."/>
            <person name="Oliveira C."/>
            <person name="Osipova E."/>
            <person name="Leigh N.D."/>
            <person name="Simon A."/>
            <person name="Yun M.H."/>
        </authorList>
    </citation>
    <scope>NUCLEOTIDE SEQUENCE</scope>
    <source>
        <strain evidence="1">20211129_DDA</strain>
        <tissue evidence="1">Liver</tissue>
    </source>
</reference>
<name>A0AAV7QL86_PLEWA</name>
<proteinExistence type="predicted"/>